<reference evidence="2" key="1">
    <citation type="submission" date="2019-04" db="EMBL/GenBank/DDBJ databases">
        <title>Sequencing of skin fungus with MAO and IRED activity.</title>
        <authorList>
            <person name="Marsaioli A.J."/>
            <person name="Bonatto J.M.C."/>
            <person name="Reis Junior O."/>
        </authorList>
    </citation>
    <scope>NUCLEOTIDE SEQUENCE</scope>
    <source>
        <strain evidence="2">30M1</strain>
    </source>
</reference>
<evidence type="ECO:0000313" key="3">
    <source>
        <dbReference type="Proteomes" id="UP000801428"/>
    </source>
</evidence>
<accession>A0A9P4TP81</accession>
<comment type="caution">
    <text evidence="2">The sequence shown here is derived from an EMBL/GenBank/DDBJ whole genome shotgun (WGS) entry which is preliminary data.</text>
</comment>
<gene>
    <name evidence="2" type="ORF">E8E13_011475</name>
</gene>
<dbReference type="EMBL" id="SWKU01000002">
    <property type="protein sequence ID" value="KAF3010031.1"/>
    <property type="molecule type" value="Genomic_DNA"/>
</dbReference>
<feature type="compositionally biased region" description="Low complexity" evidence="1">
    <location>
        <begin position="178"/>
        <end position="199"/>
    </location>
</feature>
<proteinExistence type="predicted"/>
<sequence length="406" mass="44733">MSLHTALASIELEYLSDLVRDNAAVVKDLDHISTLQEDGIGGAFEKSLRVKGMIDELEVTAQRQPSWKTLAALLRSEYKLWSMNEQTPLRHNPFLSHWVDAIQRLEVAAQVKGERVGDEGVSAQDIAAARLEMIKRLLLPHMDAQSATPQNIYDARHPGTPFDVRPYIVMLQEEGVLDPTPGDFDPPSSSTTSQPQDTSVKPEPGANTKTSPSPSTSPSRSDSPRPTFPEWRAFILASLGTQPSLAAAQLTRLPIALPALDFLTELITSGALSTHAINAKETVLSFVQHALRVIEHMGQPAPTFPSSSHPPPPAQTDIGLGIGTMDDAHGRDAQARALRLLVLFLRNLLKKGHVDVDPGQPYTLYWDLEGMYRSYMWMREVREFKRMIEEGDIKGEEAGSRVVGRG</sequence>
<feature type="region of interest" description="Disordered" evidence="1">
    <location>
        <begin position="176"/>
        <end position="227"/>
    </location>
</feature>
<evidence type="ECO:0000256" key="1">
    <source>
        <dbReference type="SAM" id="MobiDB-lite"/>
    </source>
</evidence>
<keyword evidence="3" id="KW-1185">Reference proteome</keyword>
<evidence type="ECO:0000313" key="2">
    <source>
        <dbReference type="EMBL" id="KAF3010031.1"/>
    </source>
</evidence>
<dbReference type="AlphaFoldDB" id="A0A9P4TP81"/>
<feature type="compositionally biased region" description="Low complexity" evidence="1">
    <location>
        <begin position="210"/>
        <end position="225"/>
    </location>
</feature>
<organism evidence="2 3">
    <name type="scientific">Curvularia kusanoi</name>
    <name type="common">Cochliobolus kusanoi</name>
    <dbReference type="NCBI Taxonomy" id="90978"/>
    <lineage>
        <taxon>Eukaryota</taxon>
        <taxon>Fungi</taxon>
        <taxon>Dikarya</taxon>
        <taxon>Ascomycota</taxon>
        <taxon>Pezizomycotina</taxon>
        <taxon>Dothideomycetes</taxon>
        <taxon>Pleosporomycetidae</taxon>
        <taxon>Pleosporales</taxon>
        <taxon>Pleosporineae</taxon>
        <taxon>Pleosporaceae</taxon>
        <taxon>Curvularia</taxon>
    </lineage>
</organism>
<name>A0A9P4TP81_CURKU</name>
<protein>
    <recommendedName>
        <fullName evidence="4">CCR4-NOT transcription complex subunit 11</fullName>
    </recommendedName>
</protein>
<dbReference type="Proteomes" id="UP000801428">
    <property type="component" value="Unassembled WGS sequence"/>
</dbReference>
<evidence type="ECO:0008006" key="4">
    <source>
        <dbReference type="Google" id="ProtNLM"/>
    </source>
</evidence>
<dbReference type="OrthoDB" id="10265389at2759"/>